<dbReference type="InterPro" id="IPR052029">
    <property type="entry name" value="PpiD_chaperone"/>
</dbReference>
<evidence type="ECO:0000256" key="10">
    <source>
        <dbReference type="ARBA" id="ARBA00031484"/>
    </source>
</evidence>
<sequence>MLDSMRKYATSWVAYLFMGLLVISFGVWGIADIFRGIGVHSVAQVGGTEISAVSFDRAYRREIANLQRRLNQQVTPDQARMFGIPNQVLGRLITEAAFADAAQDMRIGVSDEMLLKEIGADPAFQGPSGGFDRATFVRLLQANDLNENLYVQERHALELRRQIVDALSGGAKAPETLLQALNTYRSEARTIRYMVVPASLVGTVADPNADELAAYFDEHKADWRAPEYRSVTLLKVDPADIAKPADVSEEDARARYEAQKARFTTPETRHVYQLLFADRPSAETARAKLNGGASFETVVAEAGKTLADTDLGVFKRSDMIDQAVADAAFALPENGSSEVVDGRLGPVIVHVGAIVPEAVKPFEAVAGEVRQEIATSRAAEEIGSMHDAIEDARAGGASLEEVAQSHQLTVRTIDAVDRQGLDEAGTAVADLPVKDQLLPAAFDSDVGIDNAALRTPGNGYVWFAVAGVEAARDRTLDEVRDKVVAAWKAQTARDRLTAKAKELQERLGKGETLDAVAASVSLPIQTAEGQQRSTTPAAPLSADALRAAFGGPKGYAAVAPGANEGEQIVLQVADVTEPAYFSGAPDLAQPSRELADGLQNDLLQQYVGELQNAVGVRVNQTALQQIVGAGS</sequence>
<protein>
    <recommendedName>
        <fullName evidence="2">Parvulin-like PPIase</fullName>
    </recommendedName>
    <alternativeName>
        <fullName evidence="9">Peptidyl-prolyl cis-trans isomerase plp</fullName>
    </alternativeName>
    <alternativeName>
        <fullName evidence="12">Periplasmic chaperone PpiD</fullName>
    </alternativeName>
    <alternativeName>
        <fullName evidence="13">Periplasmic folding chaperone</fullName>
    </alternativeName>
    <alternativeName>
        <fullName evidence="10">Rotamase plp</fullName>
    </alternativeName>
</protein>
<evidence type="ECO:0000313" key="17">
    <source>
        <dbReference type="EMBL" id="MBB5750965.1"/>
    </source>
</evidence>
<dbReference type="RefSeq" id="WP_183851558.1">
    <property type="nucleotide sequence ID" value="NZ_JACHOO010000001.1"/>
</dbReference>
<dbReference type="PANTHER" id="PTHR47529:SF1">
    <property type="entry name" value="PERIPLASMIC CHAPERONE PPID"/>
    <property type="match status" value="1"/>
</dbReference>
<dbReference type="Pfam" id="PF13145">
    <property type="entry name" value="Rotamase_2"/>
    <property type="match status" value="1"/>
</dbReference>
<evidence type="ECO:0000256" key="14">
    <source>
        <dbReference type="SAM" id="Coils"/>
    </source>
</evidence>
<dbReference type="InterPro" id="IPR046357">
    <property type="entry name" value="PPIase_dom_sf"/>
</dbReference>
<keyword evidence="4" id="KW-0997">Cell inner membrane</keyword>
<dbReference type="InterPro" id="IPR027304">
    <property type="entry name" value="Trigger_fact/SurA_dom_sf"/>
</dbReference>
<feature type="coiled-coil region" evidence="14">
    <location>
        <begin position="486"/>
        <end position="513"/>
    </location>
</feature>
<evidence type="ECO:0000256" key="2">
    <source>
        <dbReference type="ARBA" id="ARBA00018370"/>
    </source>
</evidence>
<accession>A0A7W9CS80</accession>
<comment type="caution">
    <text evidence="17">The sequence shown here is derived from an EMBL/GenBank/DDBJ whole genome shotgun (WGS) entry which is preliminary data.</text>
</comment>
<keyword evidence="5 15" id="KW-0812">Transmembrane</keyword>
<dbReference type="Pfam" id="PF13624">
    <property type="entry name" value="SurA_N_3"/>
    <property type="match status" value="1"/>
</dbReference>
<dbReference type="EMBL" id="JACHOO010000001">
    <property type="protein sequence ID" value="MBB5750965.1"/>
    <property type="molecule type" value="Genomic_DNA"/>
</dbReference>
<gene>
    <name evidence="17" type="ORF">GGQ63_000008</name>
</gene>
<dbReference type="GO" id="GO:0003755">
    <property type="term" value="F:peptidyl-prolyl cis-trans isomerase activity"/>
    <property type="evidence" value="ECO:0007669"/>
    <property type="project" value="InterPro"/>
</dbReference>
<evidence type="ECO:0000256" key="11">
    <source>
        <dbReference type="ARBA" id="ARBA00038408"/>
    </source>
</evidence>
<keyword evidence="18" id="KW-1185">Reference proteome</keyword>
<evidence type="ECO:0000256" key="13">
    <source>
        <dbReference type="ARBA" id="ARBA00042775"/>
    </source>
</evidence>
<evidence type="ECO:0000256" key="9">
    <source>
        <dbReference type="ARBA" id="ARBA00030642"/>
    </source>
</evidence>
<keyword evidence="17" id="KW-0413">Isomerase</keyword>
<evidence type="ECO:0000256" key="4">
    <source>
        <dbReference type="ARBA" id="ARBA00022519"/>
    </source>
</evidence>
<keyword evidence="3" id="KW-1003">Cell membrane</keyword>
<dbReference type="SUPFAM" id="SSF109998">
    <property type="entry name" value="Triger factor/SurA peptide-binding domain-like"/>
    <property type="match status" value="1"/>
</dbReference>
<dbReference type="SUPFAM" id="SSF54534">
    <property type="entry name" value="FKBP-like"/>
    <property type="match status" value="1"/>
</dbReference>
<comment type="subcellular location">
    <subcellularLocation>
        <location evidence="1">Cell inner membrane</location>
        <topology evidence="1">Single-pass type II membrane protein</topology>
        <orientation evidence="1">Periplasmic side</orientation>
    </subcellularLocation>
</comment>
<feature type="transmembrane region" description="Helical" evidence="15">
    <location>
        <begin position="12"/>
        <end position="31"/>
    </location>
</feature>
<evidence type="ECO:0000259" key="16">
    <source>
        <dbReference type="Pfam" id="PF13145"/>
    </source>
</evidence>
<feature type="domain" description="PpiC" evidence="16">
    <location>
        <begin position="247"/>
        <end position="365"/>
    </location>
</feature>
<dbReference type="InterPro" id="IPR000297">
    <property type="entry name" value="PPIase_PpiC"/>
</dbReference>
<reference evidence="17 18" key="1">
    <citation type="submission" date="2020-08" db="EMBL/GenBank/DDBJ databases">
        <title>Genomic Encyclopedia of Type Strains, Phase IV (KMG-IV): sequencing the most valuable type-strain genomes for metagenomic binning, comparative biology and taxonomic classification.</title>
        <authorList>
            <person name="Goeker M."/>
        </authorList>
    </citation>
    <scope>NUCLEOTIDE SEQUENCE [LARGE SCALE GENOMIC DNA]</scope>
    <source>
        <strain evidence="17 18">DSM 16268</strain>
    </source>
</reference>
<evidence type="ECO:0000256" key="6">
    <source>
        <dbReference type="ARBA" id="ARBA00022989"/>
    </source>
</evidence>
<evidence type="ECO:0000256" key="8">
    <source>
        <dbReference type="ARBA" id="ARBA00023186"/>
    </source>
</evidence>
<organism evidence="17 18">
    <name type="scientific">Prosthecomicrobium pneumaticum</name>
    <dbReference type="NCBI Taxonomy" id="81895"/>
    <lineage>
        <taxon>Bacteria</taxon>
        <taxon>Pseudomonadati</taxon>
        <taxon>Pseudomonadota</taxon>
        <taxon>Alphaproteobacteria</taxon>
        <taxon>Hyphomicrobiales</taxon>
        <taxon>Kaistiaceae</taxon>
        <taxon>Prosthecomicrobium</taxon>
    </lineage>
</organism>
<comment type="similarity">
    <text evidence="11">Belongs to the PpiD chaperone family.</text>
</comment>
<keyword evidence="8" id="KW-0143">Chaperone</keyword>
<evidence type="ECO:0000256" key="12">
    <source>
        <dbReference type="ARBA" id="ARBA00040743"/>
    </source>
</evidence>
<evidence type="ECO:0000313" key="18">
    <source>
        <dbReference type="Proteomes" id="UP000523821"/>
    </source>
</evidence>
<dbReference type="GO" id="GO:0005886">
    <property type="term" value="C:plasma membrane"/>
    <property type="evidence" value="ECO:0007669"/>
    <property type="project" value="UniProtKB-SubCell"/>
</dbReference>
<evidence type="ECO:0000256" key="1">
    <source>
        <dbReference type="ARBA" id="ARBA00004382"/>
    </source>
</evidence>
<dbReference type="PANTHER" id="PTHR47529">
    <property type="entry name" value="PEPTIDYL-PROLYL CIS-TRANS ISOMERASE D"/>
    <property type="match status" value="1"/>
</dbReference>
<dbReference type="AlphaFoldDB" id="A0A7W9CS80"/>
<evidence type="ECO:0000256" key="3">
    <source>
        <dbReference type="ARBA" id="ARBA00022475"/>
    </source>
</evidence>
<keyword evidence="14" id="KW-0175">Coiled coil</keyword>
<name>A0A7W9CS80_9HYPH</name>
<keyword evidence="7 15" id="KW-0472">Membrane</keyword>
<evidence type="ECO:0000256" key="15">
    <source>
        <dbReference type="SAM" id="Phobius"/>
    </source>
</evidence>
<proteinExistence type="inferred from homology"/>
<evidence type="ECO:0000256" key="7">
    <source>
        <dbReference type="ARBA" id="ARBA00023136"/>
    </source>
</evidence>
<evidence type="ECO:0000256" key="5">
    <source>
        <dbReference type="ARBA" id="ARBA00022692"/>
    </source>
</evidence>
<keyword evidence="6 15" id="KW-1133">Transmembrane helix</keyword>
<dbReference type="Proteomes" id="UP000523821">
    <property type="component" value="Unassembled WGS sequence"/>
</dbReference>
<dbReference type="Gene3D" id="3.10.50.40">
    <property type="match status" value="1"/>
</dbReference>